<evidence type="ECO:0000313" key="1">
    <source>
        <dbReference type="EMBL" id="MDV2482067.1"/>
    </source>
</evidence>
<dbReference type="Proteomes" id="UP001281203">
    <property type="component" value="Unassembled WGS sequence"/>
</dbReference>
<dbReference type="PANTHER" id="PTHR28106:SF1">
    <property type="entry name" value="MITOCHONDRIAL ATPASE COMPLEX SUBUNIT ATP10"/>
    <property type="match status" value="1"/>
</dbReference>
<proteinExistence type="predicted"/>
<evidence type="ECO:0000313" key="2">
    <source>
        <dbReference type="Proteomes" id="UP001281203"/>
    </source>
</evidence>
<dbReference type="InterPro" id="IPR007849">
    <property type="entry name" value="ATP10"/>
</dbReference>
<reference evidence="1 2" key="1">
    <citation type="submission" date="2019-10" db="EMBL/GenBank/DDBJ databases">
        <title>Isolation and characterization of Methanoculleus sp. Wushi-C6 from a hot spring well.</title>
        <authorList>
            <person name="Chen S.-C."/>
            <person name="Lan Z.-H."/>
            <person name="You Y.-T."/>
            <person name="Lai M.-C."/>
        </authorList>
    </citation>
    <scope>NUCLEOTIDE SEQUENCE [LARGE SCALE GENOMIC DNA]</scope>
    <source>
        <strain evidence="1 2">Wushi-C6</strain>
    </source>
</reference>
<protein>
    <recommendedName>
        <fullName evidence="3">Peroxiredoxin</fullName>
    </recommendedName>
</protein>
<gene>
    <name evidence="1" type="ORF">F8E02_08680</name>
</gene>
<dbReference type="Pfam" id="PF05176">
    <property type="entry name" value="ATP-synt_10"/>
    <property type="match status" value="1"/>
</dbReference>
<accession>A0ABU3X1Y1</accession>
<name>A0ABU3X1Y1_9EURY</name>
<organism evidence="1 2">
    <name type="scientific">Methanoculleus caldifontis</name>
    <dbReference type="NCBI Taxonomy" id="2651577"/>
    <lineage>
        <taxon>Archaea</taxon>
        <taxon>Methanobacteriati</taxon>
        <taxon>Methanobacteriota</taxon>
        <taxon>Stenosarchaea group</taxon>
        <taxon>Methanomicrobia</taxon>
        <taxon>Methanomicrobiales</taxon>
        <taxon>Methanomicrobiaceae</taxon>
        <taxon>Methanoculleus</taxon>
    </lineage>
</organism>
<sequence>MHRTAATTETVPAALGRTFPTLLATSLTGRVVTLPDDAEGEISLIVLVFLESAGPITEPGRGPFAGAFTEESRVKTYLVAVVGDSLVGRSLAESIGRGLRGGVPPAQHDMVLTIPGDIEQCRRAYAIGDPSLAHIYLLDGRGIIRWMERGTATPEGLAALVDAARTTLEPLIE</sequence>
<evidence type="ECO:0008006" key="3">
    <source>
        <dbReference type="Google" id="ProtNLM"/>
    </source>
</evidence>
<dbReference type="RefSeq" id="WP_317065090.1">
    <property type="nucleotide sequence ID" value="NZ_WBKO01000001.1"/>
</dbReference>
<dbReference type="EMBL" id="WBKO01000001">
    <property type="protein sequence ID" value="MDV2482067.1"/>
    <property type="molecule type" value="Genomic_DNA"/>
</dbReference>
<keyword evidence="2" id="KW-1185">Reference proteome</keyword>
<comment type="caution">
    <text evidence="1">The sequence shown here is derived from an EMBL/GenBank/DDBJ whole genome shotgun (WGS) entry which is preliminary data.</text>
</comment>
<dbReference type="PANTHER" id="PTHR28106">
    <property type="entry name" value="MITOCHONDRIAL ATPASE COMPLEX SUBUNIT ATP10"/>
    <property type="match status" value="1"/>
</dbReference>